<evidence type="ECO:0000256" key="2">
    <source>
        <dbReference type="ARBA" id="ARBA00022598"/>
    </source>
</evidence>
<dbReference type="Pfam" id="PF00120">
    <property type="entry name" value="Gln-synt_C"/>
    <property type="match status" value="1"/>
</dbReference>
<dbReference type="EMBL" id="MLQL01000028">
    <property type="protein sequence ID" value="OQE16323.1"/>
    <property type="molecule type" value="Genomic_DNA"/>
</dbReference>
<proteinExistence type="inferred from homology"/>
<name>A0A1V6SRX5_9EURO</name>
<dbReference type="InterPro" id="IPR014746">
    <property type="entry name" value="Gln_synth/guanido_kin_cat_dom"/>
</dbReference>
<dbReference type="InterPro" id="IPR036651">
    <property type="entry name" value="Gln_synt_N_sf"/>
</dbReference>
<evidence type="ECO:0000313" key="6">
    <source>
        <dbReference type="EMBL" id="OQE16323.1"/>
    </source>
</evidence>
<gene>
    <name evidence="6" type="ORF">PENFLA_c028G01663</name>
</gene>
<dbReference type="SUPFAM" id="SSF55931">
    <property type="entry name" value="Glutamine synthetase/guanido kinase"/>
    <property type="match status" value="1"/>
</dbReference>
<dbReference type="PROSITE" id="PS51987">
    <property type="entry name" value="GS_CATALYTIC"/>
    <property type="match status" value="1"/>
</dbReference>
<dbReference type="Proteomes" id="UP000191342">
    <property type="component" value="Unassembled WGS sequence"/>
</dbReference>
<accession>A0A1V6SRX5</accession>
<dbReference type="PANTHER" id="PTHR43785:SF2">
    <property type="entry name" value="TYPE-1 GLUTAMINE SYNTHETASE 1"/>
    <property type="match status" value="1"/>
</dbReference>
<evidence type="ECO:0000259" key="5">
    <source>
        <dbReference type="PROSITE" id="PS51987"/>
    </source>
</evidence>
<dbReference type="Gene3D" id="3.30.590.10">
    <property type="entry name" value="Glutamine synthetase/guanido kinase, catalytic domain"/>
    <property type="match status" value="1"/>
</dbReference>
<keyword evidence="7" id="KW-1185">Reference proteome</keyword>
<protein>
    <recommendedName>
        <fullName evidence="1">Glutamine synthetase</fullName>
    </recommendedName>
</protein>
<sequence length="452" mass="49812">MCQAVISPPFLADDNPSTNIALKTLQNLRQLNPQVRFVRFQWQDLSGLLRGRVALIEYALQLATTKKNIRLSPIGLHCIVDNSFIPGLDFQGMHLLVADWSSLRIINENAPGPSYATVMCSVVSSSLKQLVPSSSICPRGALANVIRKASEKYGVHFLVGFEVEFEVVKIDSTGDVVLQGAGLGRYCVDGLRDPCFQYVEEAVQELLDSGALIQEFHSEGAVGQYEITLGPLPPLQAVDQLILVHDTLKRVFTRHGLIANMSPVSVAGQGQGTGQHTHISINPPIKEDNFLAGILKRLPGLCAFTLPHDVSYPRVKPSLAGDTVAWGTHHREAPLRKVNPGHWEIRCVDATANMYLSLAAILSAGLLGYQNGEPLVWVDMGLTENASLWSKSARLPQTLDKSLDCLNGEFQELESMMESKVIQHYLKIKRWESARLKSMDAKDVRALFARLF</sequence>
<dbReference type="GO" id="GO:0006542">
    <property type="term" value="P:glutamine biosynthetic process"/>
    <property type="evidence" value="ECO:0007669"/>
    <property type="project" value="InterPro"/>
</dbReference>
<keyword evidence="2" id="KW-0436">Ligase</keyword>
<evidence type="ECO:0000256" key="3">
    <source>
        <dbReference type="PROSITE-ProRule" id="PRU01331"/>
    </source>
</evidence>
<dbReference type="SMART" id="SM01230">
    <property type="entry name" value="Gln-synt_C"/>
    <property type="match status" value="1"/>
</dbReference>
<dbReference type="GO" id="GO:0004356">
    <property type="term" value="F:glutamine synthetase activity"/>
    <property type="evidence" value="ECO:0007669"/>
    <property type="project" value="InterPro"/>
</dbReference>
<comment type="caution">
    <text evidence="6">The sequence shown here is derived from an EMBL/GenBank/DDBJ whole genome shotgun (WGS) entry which is preliminary data.</text>
</comment>
<dbReference type="OrthoDB" id="3364440at2759"/>
<evidence type="ECO:0000313" key="7">
    <source>
        <dbReference type="Proteomes" id="UP000191342"/>
    </source>
</evidence>
<dbReference type="Gene3D" id="3.10.20.70">
    <property type="entry name" value="Glutamine synthetase, N-terminal domain"/>
    <property type="match status" value="1"/>
</dbReference>
<evidence type="ECO:0000256" key="4">
    <source>
        <dbReference type="RuleBase" id="RU000384"/>
    </source>
</evidence>
<dbReference type="AlphaFoldDB" id="A0A1V6SRX5"/>
<comment type="similarity">
    <text evidence="3 4">Belongs to the glutamine synthetase family.</text>
</comment>
<dbReference type="InterPro" id="IPR008146">
    <property type="entry name" value="Gln_synth_cat_dom"/>
</dbReference>
<dbReference type="PANTHER" id="PTHR43785">
    <property type="entry name" value="GAMMA-GLUTAMYLPUTRESCINE SYNTHETASE"/>
    <property type="match status" value="1"/>
</dbReference>
<reference evidence="7" key="1">
    <citation type="journal article" date="2017" name="Nat. Microbiol.">
        <title>Global analysis of biosynthetic gene clusters reveals vast potential of secondary metabolite production in Penicillium species.</title>
        <authorList>
            <person name="Nielsen J.C."/>
            <person name="Grijseels S."/>
            <person name="Prigent S."/>
            <person name="Ji B."/>
            <person name="Dainat J."/>
            <person name="Nielsen K.F."/>
            <person name="Frisvad J.C."/>
            <person name="Workman M."/>
            <person name="Nielsen J."/>
        </authorList>
    </citation>
    <scope>NUCLEOTIDE SEQUENCE [LARGE SCALE GENOMIC DNA]</scope>
    <source>
        <strain evidence="7">IBT 14082</strain>
    </source>
</reference>
<organism evidence="6 7">
    <name type="scientific">Penicillium flavigenum</name>
    <dbReference type="NCBI Taxonomy" id="254877"/>
    <lineage>
        <taxon>Eukaryota</taxon>
        <taxon>Fungi</taxon>
        <taxon>Dikarya</taxon>
        <taxon>Ascomycota</taxon>
        <taxon>Pezizomycotina</taxon>
        <taxon>Eurotiomycetes</taxon>
        <taxon>Eurotiomycetidae</taxon>
        <taxon>Eurotiales</taxon>
        <taxon>Aspergillaceae</taxon>
        <taxon>Penicillium</taxon>
    </lineage>
</organism>
<dbReference type="STRING" id="254877.A0A1V6SRX5"/>
<evidence type="ECO:0000256" key="1">
    <source>
        <dbReference type="ARBA" id="ARBA00021364"/>
    </source>
</evidence>
<feature type="domain" description="GS catalytic" evidence="5">
    <location>
        <begin position="138"/>
        <end position="452"/>
    </location>
</feature>